<dbReference type="PANTHER" id="PTHR43283">
    <property type="entry name" value="BETA-LACTAMASE-RELATED"/>
    <property type="match status" value="1"/>
</dbReference>
<feature type="domain" description="Beta-lactamase-related" evidence="1">
    <location>
        <begin position="73"/>
        <end position="342"/>
    </location>
</feature>
<evidence type="ECO:0000313" key="3">
    <source>
        <dbReference type="Proteomes" id="UP000480178"/>
    </source>
</evidence>
<dbReference type="GO" id="GO:0016787">
    <property type="term" value="F:hydrolase activity"/>
    <property type="evidence" value="ECO:0007669"/>
    <property type="project" value="UniProtKB-KW"/>
</dbReference>
<dbReference type="RefSeq" id="WP_162442819.1">
    <property type="nucleotide sequence ID" value="NZ_CP048222.1"/>
</dbReference>
<reference evidence="2 3" key="1">
    <citation type="submission" date="2020-01" db="EMBL/GenBank/DDBJ databases">
        <authorList>
            <person name="Kim M.K."/>
        </authorList>
    </citation>
    <scope>NUCLEOTIDE SEQUENCE [LARGE SCALE GENOMIC DNA]</scope>
    <source>
        <strain evidence="2 3">172606-1</strain>
    </source>
</reference>
<dbReference type="InterPro" id="IPR012338">
    <property type="entry name" value="Beta-lactam/transpept-like"/>
</dbReference>
<evidence type="ECO:0000313" key="2">
    <source>
        <dbReference type="EMBL" id="QHT66766.1"/>
    </source>
</evidence>
<sequence length="538" mass="60157">MKTTTLNRRDFLKQTGIGIAGLSLVTWFPGAYAHDLKKTSGLARSIPELQGLSSAQILSFIEAVEKANLGLHSLMIVRHGKVIAEGWWDPYRADLKHTLFSLSKSFTSTAIGFAVAEGKLTVEDKVVSFFPEEKPETVSENLAAMRIKDLLTMSTGHEKDTLGPLLGETQCCWVKRFLSLPVERKPGTHFLYNTGATYMLSAILQKVTNTHLLDYLIPRLFKPLGIQGADWEKDPDGIDTGGFGLRLATEDIAKFGQLYLQKGIWNGKQLLPATWIEEATSFQVDNAPPTGKTTEHDWNQGYGYQFWRCRHNAYRGDGAMGQYCIVMQEQDAVIAITSETHDMQAVMDKVWEILLPNMKNTALPQDSKAYDILKQKLASLTLLPASTNTTSPLIAAISGKRYKMKENTLHTDAVSFTFQKNNCTFKLKDAQGEHTIVCGLNQWIKAETMMPGDPPKLVPLKNKMDTSKVKVAAVGSWIDADTFMMTWNFYETPHSDVVTCHFSNDTLRMEFINSVDSKARNKKEPRLILEGQMEAMKG</sequence>
<dbReference type="InterPro" id="IPR050789">
    <property type="entry name" value="Diverse_Enzym_Activities"/>
</dbReference>
<proteinExistence type="predicted"/>
<dbReference type="SUPFAM" id="SSF56601">
    <property type="entry name" value="beta-lactamase/transpeptidase-like"/>
    <property type="match status" value="1"/>
</dbReference>
<dbReference type="PROSITE" id="PS51318">
    <property type="entry name" value="TAT"/>
    <property type="match status" value="1"/>
</dbReference>
<dbReference type="InterPro" id="IPR006311">
    <property type="entry name" value="TAT_signal"/>
</dbReference>
<dbReference type="Gene3D" id="3.40.710.10">
    <property type="entry name" value="DD-peptidase/beta-lactamase superfamily"/>
    <property type="match status" value="1"/>
</dbReference>
<dbReference type="AlphaFoldDB" id="A0A6C0GFJ2"/>
<keyword evidence="3" id="KW-1185">Reference proteome</keyword>
<keyword evidence="2" id="KW-0378">Hydrolase</keyword>
<dbReference type="KEGG" id="rhoz:GXP67_08885"/>
<dbReference type="Pfam" id="PF00144">
    <property type="entry name" value="Beta-lactamase"/>
    <property type="match status" value="1"/>
</dbReference>
<gene>
    <name evidence="2" type="ORF">GXP67_08885</name>
</gene>
<protein>
    <submittedName>
        <fullName evidence="2">Serine hydrolase</fullName>
    </submittedName>
</protein>
<dbReference type="PANTHER" id="PTHR43283:SF7">
    <property type="entry name" value="BETA-LACTAMASE-RELATED DOMAIN-CONTAINING PROTEIN"/>
    <property type="match status" value="1"/>
</dbReference>
<evidence type="ECO:0000259" key="1">
    <source>
        <dbReference type="Pfam" id="PF00144"/>
    </source>
</evidence>
<dbReference type="InterPro" id="IPR001466">
    <property type="entry name" value="Beta-lactam-related"/>
</dbReference>
<accession>A0A6C0GFJ2</accession>
<organism evidence="2 3">
    <name type="scientific">Rhodocytophaga rosea</name>
    <dbReference type="NCBI Taxonomy" id="2704465"/>
    <lineage>
        <taxon>Bacteria</taxon>
        <taxon>Pseudomonadati</taxon>
        <taxon>Bacteroidota</taxon>
        <taxon>Cytophagia</taxon>
        <taxon>Cytophagales</taxon>
        <taxon>Rhodocytophagaceae</taxon>
        <taxon>Rhodocytophaga</taxon>
    </lineage>
</organism>
<dbReference type="EMBL" id="CP048222">
    <property type="protein sequence ID" value="QHT66766.1"/>
    <property type="molecule type" value="Genomic_DNA"/>
</dbReference>
<dbReference type="Proteomes" id="UP000480178">
    <property type="component" value="Chromosome"/>
</dbReference>
<name>A0A6C0GFJ2_9BACT</name>